<evidence type="ECO:0000313" key="3">
    <source>
        <dbReference type="Proteomes" id="UP000789342"/>
    </source>
</evidence>
<proteinExistence type="predicted"/>
<sequence length="51" mass="5849">MSTWAQLHDAHDLEILNNTLRTFASPESDPDSHTAAKTKNLRKLRDDYPNL</sequence>
<reference evidence="2" key="1">
    <citation type="submission" date="2021-06" db="EMBL/GenBank/DDBJ databases">
        <authorList>
            <person name="Kallberg Y."/>
            <person name="Tangrot J."/>
            <person name="Rosling A."/>
        </authorList>
    </citation>
    <scope>NUCLEOTIDE SEQUENCE</scope>
    <source>
        <strain evidence="2">CL551</strain>
    </source>
</reference>
<name>A0A9N9HXS4_9GLOM</name>
<dbReference type="Proteomes" id="UP000789342">
    <property type="component" value="Unassembled WGS sequence"/>
</dbReference>
<dbReference type="EMBL" id="CAJVPV010019547">
    <property type="protein sequence ID" value="CAG8711457.1"/>
    <property type="molecule type" value="Genomic_DNA"/>
</dbReference>
<gene>
    <name evidence="2" type="ORF">AMORRO_LOCUS12712</name>
</gene>
<keyword evidence="3" id="KW-1185">Reference proteome</keyword>
<evidence type="ECO:0000256" key="1">
    <source>
        <dbReference type="SAM" id="MobiDB-lite"/>
    </source>
</evidence>
<feature type="non-terminal residue" evidence="2">
    <location>
        <position position="51"/>
    </location>
</feature>
<evidence type="ECO:0000313" key="2">
    <source>
        <dbReference type="EMBL" id="CAG8711457.1"/>
    </source>
</evidence>
<organism evidence="2 3">
    <name type="scientific">Acaulospora morrowiae</name>
    <dbReference type="NCBI Taxonomy" id="94023"/>
    <lineage>
        <taxon>Eukaryota</taxon>
        <taxon>Fungi</taxon>
        <taxon>Fungi incertae sedis</taxon>
        <taxon>Mucoromycota</taxon>
        <taxon>Glomeromycotina</taxon>
        <taxon>Glomeromycetes</taxon>
        <taxon>Diversisporales</taxon>
        <taxon>Acaulosporaceae</taxon>
        <taxon>Acaulospora</taxon>
    </lineage>
</organism>
<feature type="region of interest" description="Disordered" evidence="1">
    <location>
        <begin position="23"/>
        <end position="51"/>
    </location>
</feature>
<dbReference type="AlphaFoldDB" id="A0A9N9HXS4"/>
<comment type="caution">
    <text evidence="2">The sequence shown here is derived from an EMBL/GenBank/DDBJ whole genome shotgun (WGS) entry which is preliminary data.</text>
</comment>
<protein>
    <submittedName>
        <fullName evidence="2">11994_t:CDS:1</fullName>
    </submittedName>
</protein>
<accession>A0A9N9HXS4</accession>